<feature type="transmembrane region" description="Helical" evidence="7">
    <location>
        <begin position="76"/>
        <end position="97"/>
    </location>
</feature>
<feature type="transmembrane region" description="Helical" evidence="7">
    <location>
        <begin position="507"/>
        <end position="524"/>
    </location>
</feature>
<feature type="transmembrane region" description="Helical" evidence="7">
    <location>
        <begin position="383"/>
        <end position="402"/>
    </location>
</feature>
<comment type="caution">
    <text evidence="9">The sequence shown here is derived from an EMBL/GenBank/DDBJ whole genome shotgun (WGS) entry which is preliminary data.</text>
</comment>
<evidence type="ECO:0000256" key="1">
    <source>
        <dbReference type="ARBA" id="ARBA00004141"/>
    </source>
</evidence>
<dbReference type="SUPFAM" id="SSF53448">
    <property type="entry name" value="Nucleotide-diphospho-sugar transferases"/>
    <property type="match status" value="1"/>
</dbReference>
<dbReference type="InterPro" id="IPR001173">
    <property type="entry name" value="Glyco_trans_2-like"/>
</dbReference>
<evidence type="ECO:0000313" key="9">
    <source>
        <dbReference type="EMBL" id="NEM06425.1"/>
    </source>
</evidence>
<keyword evidence="4 7" id="KW-0812">Transmembrane</keyword>
<dbReference type="EMBL" id="JAAGWE010000015">
    <property type="protein sequence ID" value="NEM06425.1"/>
    <property type="molecule type" value="Genomic_DNA"/>
</dbReference>
<dbReference type="InterPro" id="IPR050321">
    <property type="entry name" value="Glycosyltr_2/OpgH_subfam"/>
</dbReference>
<evidence type="ECO:0000256" key="5">
    <source>
        <dbReference type="ARBA" id="ARBA00022989"/>
    </source>
</evidence>
<evidence type="ECO:0000256" key="4">
    <source>
        <dbReference type="ARBA" id="ARBA00022692"/>
    </source>
</evidence>
<feature type="transmembrane region" description="Helical" evidence="7">
    <location>
        <begin position="408"/>
        <end position="441"/>
    </location>
</feature>
<proteinExistence type="predicted"/>
<dbReference type="Gene3D" id="3.90.550.10">
    <property type="entry name" value="Spore Coat Polysaccharide Biosynthesis Protein SpsA, Chain A"/>
    <property type="match status" value="1"/>
</dbReference>
<keyword evidence="3 9" id="KW-0808">Transferase</keyword>
<gene>
    <name evidence="9" type="ORF">GCU54_10425</name>
</gene>
<accession>A0A6P0GGK6</accession>
<reference evidence="9 10" key="1">
    <citation type="submission" date="2019-12" db="EMBL/GenBank/DDBJ databases">
        <title>WGS of CPCC 203550 I12A-02606.</title>
        <authorList>
            <person name="Jiang Z."/>
        </authorList>
    </citation>
    <scope>NUCLEOTIDE SEQUENCE [LARGE SCALE GENOMIC DNA]</scope>
    <source>
        <strain evidence="9 10">I12A-02606</strain>
    </source>
</reference>
<evidence type="ECO:0000256" key="3">
    <source>
        <dbReference type="ARBA" id="ARBA00022679"/>
    </source>
</evidence>
<dbReference type="GO" id="GO:0016758">
    <property type="term" value="F:hexosyltransferase activity"/>
    <property type="evidence" value="ECO:0007669"/>
    <property type="project" value="TreeGrafter"/>
</dbReference>
<comment type="subcellular location">
    <subcellularLocation>
        <location evidence="1">Membrane</location>
        <topology evidence="1">Multi-pass membrane protein</topology>
    </subcellularLocation>
</comment>
<keyword evidence="6 7" id="KW-0472">Membrane</keyword>
<evidence type="ECO:0000256" key="2">
    <source>
        <dbReference type="ARBA" id="ARBA00022676"/>
    </source>
</evidence>
<dbReference type="AlphaFoldDB" id="A0A6P0GGK6"/>
<evidence type="ECO:0000313" key="10">
    <source>
        <dbReference type="Proteomes" id="UP000471126"/>
    </source>
</evidence>
<keyword evidence="2" id="KW-0328">Glycosyltransferase</keyword>
<protein>
    <submittedName>
        <fullName evidence="9">Glycosyltransferase</fullName>
    </submittedName>
</protein>
<feature type="transmembrane region" description="Helical" evidence="7">
    <location>
        <begin position="43"/>
        <end position="64"/>
    </location>
</feature>
<evidence type="ECO:0000256" key="6">
    <source>
        <dbReference type="ARBA" id="ARBA00023136"/>
    </source>
</evidence>
<dbReference type="GO" id="GO:0005886">
    <property type="term" value="C:plasma membrane"/>
    <property type="evidence" value="ECO:0007669"/>
    <property type="project" value="TreeGrafter"/>
</dbReference>
<dbReference type="PANTHER" id="PTHR43867">
    <property type="entry name" value="CELLULOSE SYNTHASE CATALYTIC SUBUNIT A [UDP-FORMING]"/>
    <property type="match status" value="1"/>
</dbReference>
<organism evidence="9 10">
    <name type="scientific">Geodermatophilus normandii</name>
    <dbReference type="NCBI Taxonomy" id="1137989"/>
    <lineage>
        <taxon>Bacteria</taxon>
        <taxon>Bacillati</taxon>
        <taxon>Actinomycetota</taxon>
        <taxon>Actinomycetes</taxon>
        <taxon>Geodermatophilales</taxon>
        <taxon>Geodermatophilaceae</taxon>
        <taxon>Geodermatophilus</taxon>
    </lineage>
</organism>
<evidence type="ECO:0000256" key="7">
    <source>
        <dbReference type="SAM" id="Phobius"/>
    </source>
</evidence>
<dbReference type="RefSeq" id="WP_163476572.1">
    <property type="nucleotide sequence ID" value="NZ_JAAGWE010000015.1"/>
</dbReference>
<dbReference type="InterPro" id="IPR029044">
    <property type="entry name" value="Nucleotide-diphossugar_trans"/>
</dbReference>
<dbReference type="Proteomes" id="UP000471126">
    <property type="component" value="Unassembled WGS sequence"/>
</dbReference>
<name>A0A6P0GGK6_9ACTN</name>
<keyword evidence="5 7" id="KW-1133">Transmembrane helix</keyword>
<dbReference type="PANTHER" id="PTHR43867:SF2">
    <property type="entry name" value="CELLULOSE SYNTHASE CATALYTIC SUBUNIT A [UDP-FORMING]"/>
    <property type="match status" value="1"/>
</dbReference>
<sequence length="605" mass="66394">MADRTTTVSYPYSDFSELAGPLTEPAEGDRVQFRSVTRGGARVRAWLLVSTALLFEVAFLVFLLRPANYPEFTGTWQSYLAMGLIGSIAVIEGLRLVNVFTLAVATLNARDPIPMAPLTGQRIAFITTIVPSKEPIGMVRRTLEAAVAVRYEGTLDVWLLDEGDDPAVRALCTELGVRHFTRAGVPQWNRSTGPNKARTKHGNYNAWLEAHGDEYDFWISVDTDHVPLPNMAERLMGYFHDRDVAFVVGPQVYGNYDNFVTRAAESQQYLFHSVLQRAANRFSTAMFVGTNNAVRISALRAIGGLQDSITEDAATSIVWHASRNGATGARWKSVYTPDVLAVGEGPSTWRDYFTQQGRWARGTDEVVLRRFWRLAPRLSIGRLAHYALLMSYYPAAAVSWVLGTTNLVAYLLTGVAGLLVAAQLWLMLYVNAAVLQVAVYFWNRKHNVSPHEEEGSSGVSGMAISVMCAPLYVSALLAAVRNRNTGFHVTRKGAVSGDRVSCFSRHLGWAAVLVTALTLSQLWGHTHAAIRIWAVLSLVMSLLPVSIWAAGLVRARLRTPVRVTAPSLPRPGIPDAVRAVGPPVPAVQFAGNHVVDVPQTQESTR</sequence>
<evidence type="ECO:0000259" key="8">
    <source>
        <dbReference type="Pfam" id="PF13632"/>
    </source>
</evidence>
<dbReference type="Pfam" id="PF13632">
    <property type="entry name" value="Glyco_trans_2_3"/>
    <property type="match status" value="1"/>
</dbReference>
<feature type="domain" description="Glycosyltransferase 2-like" evidence="8">
    <location>
        <begin position="221"/>
        <end position="419"/>
    </location>
</feature>
<feature type="transmembrane region" description="Helical" evidence="7">
    <location>
        <begin position="530"/>
        <end position="553"/>
    </location>
</feature>